<evidence type="ECO:0000313" key="2">
    <source>
        <dbReference type="EMBL" id="NWB95696.1"/>
    </source>
</evidence>
<dbReference type="RefSeq" id="WP_177100913.1">
    <property type="nucleotide sequence ID" value="NZ_JACAQB010000004.1"/>
</dbReference>
<dbReference type="AlphaFoldDB" id="A0A7Y7X9Q6"/>
<dbReference type="Proteomes" id="UP000539985">
    <property type="component" value="Unassembled WGS sequence"/>
</dbReference>
<sequence>MKLLSRDGSTAAKLLSMAVAALLSGAVSAAPPTPAQPTGPLILKDQGSFFIGGEAVKETPVQLSSPFGKPFEKGGTIEVNQMYVQYMVPELGGGVPVILVHGATLSGKTYETTPDGRMGWDEYFVRRGHPVYVPDQIGRARSGVDTATYNDVRSGVQSIDKLANVFRLSNEVGWGLFRFGKPSGEAFADEQFPLSALNEFSKQSVPDYYWSLPNPNPNYKALADLSNKAGGAVLMGHSQAGSYPLEAALTDSRNIKGLVLIEPGACGEPTYSEENFQKLAKLPILVVFGDHLDADTGLPGFSWQKTFEQCQGFIEHINEVGGQATMLHPPELGIHGNSHMLMQDRNNLQIADLILKWMHDNVKSSNTSSSVKR</sequence>
<dbReference type="InterPro" id="IPR050228">
    <property type="entry name" value="Carboxylesterase_BioH"/>
</dbReference>
<dbReference type="SUPFAM" id="SSF53474">
    <property type="entry name" value="alpha/beta-Hydrolases"/>
    <property type="match status" value="1"/>
</dbReference>
<gene>
    <name evidence="2" type="ORF">HX882_07320</name>
</gene>
<dbReference type="EMBL" id="JACAQB010000004">
    <property type="protein sequence ID" value="NWB95696.1"/>
    <property type="molecule type" value="Genomic_DNA"/>
</dbReference>
<comment type="caution">
    <text evidence="2">The sequence shown here is derived from an EMBL/GenBank/DDBJ whole genome shotgun (WGS) entry which is preliminary data.</text>
</comment>
<dbReference type="CDD" id="cd12807">
    <property type="entry name" value="Esterase_713"/>
    <property type="match status" value="1"/>
</dbReference>
<dbReference type="PANTHER" id="PTHR43194">
    <property type="entry name" value="HYDROLASE ALPHA/BETA FOLD FAMILY"/>
    <property type="match status" value="1"/>
</dbReference>
<feature type="chain" id="PRO_5031031904" description="Esterase" evidence="1">
    <location>
        <begin position="30"/>
        <end position="373"/>
    </location>
</feature>
<keyword evidence="1" id="KW-0732">Signal</keyword>
<feature type="signal peptide" evidence="1">
    <location>
        <begin position="1"/>
        <end position="29"/>
    </location>
</feature>
<evidence type="ECO:0000256" key="1">
    <source>
        <dbReference type="SAM" id="SignalP"/>
    </source>
</evidence>
<dbReference type="Gene3D" id="3.40.50.1820">
    <property type="entry name" value="alpha/beta hydrolase"/>
    <property type="match status" value="1"/>
</dbReference>
<reference evidence="2 3" key="1">
    <citation type="submission" date="2020-04" db="EMBL/GenBank/DDBJ databases">
        <title>Molecular characterization of pseudomonads from Agaricus bisporus reveal novel blotch 2 pathogens in Western Europe.</title>
        <authorList>
            <person name="Taparia T."/>
            <person name="Krijger M."/>
            <person name="Haynes E."/>
            <person name="Elpinstone J.G."/>
            <person name="Noble R."/>
            <person name="Van Der Wolf J."/>
        </authorList>
    </citation>
    <scope>NUCLEOTIDE SEQUENCE [LARGE SCALE GENOMIC DNA]</scope>
    <source>
        <strain evidence="2 3">H7001</strain>
    </source>
</reference>
<dbReference type="PANTHER" id="PTHR43194:SF5">
    <property type="entry name" value="PIMELOYL-[ACYL-CARRIER PROTEIN] METHYL ESTER ESTERASE"/>
    <property type="match status" value="1"/>
</dbReference>
<organism evidence="2 3">
    <name type="scientific">Pseudomonas gingeri</name>
    <dbReference type="NCBI Taxonomy" id="117681"/>
    <lineage>
        <taxon>Bacteria</taxon>
        <taxon>Pseudomonadati</taxon>
        <taxon>Pseudomonadota</taxon>
        <taxon>Gammaproteobacteria</taxon>
        <taxon>Pseudomonadales</taxon>
        <taxon>Pseudomonadaceae</taxon>
        <taxon>Pseudomonas</taxon>
    </lineage>
</organism>
<evidence type="ECO:0008006" key="4">
    <source>
        <dbReference type="Google" id="ProtNLM"/>
    </source>
</evidence>
<accession>A0A7Y7X9Q6</accession>
<dbReference type="InterPro" id="IPR029058">
    <property type="entry name" value="AB_hydrolase_fold"/>
</dbReference>
<protein>
    <recommendedName>
        <fullName evidence="4">Esterase</fullName>
    </recommendedName>
</protein>
<evidence type="ECO:0000313" key="3">
    <source>
        <dbReference type="Proteomes" id="UP000539985"/>
    </source>
</evidence>
<proteinExistence type="predicted"/>
<name>A0A7Y7X9Q6_9PSED</name>